<keyword evidence="4" id="KW-1185">Reference proteome</keyword>
<dbReference type="NCBIfam" id="TIGR00857">
    <property type="entry name" value="pyrC_multi"/>
    <property type="match status" value="1"/>
</dbReference>
<dbReference type="Gene3D" id="3.20.20.140">
    <property type="entry name" value="Metal-dependent hydrolases"/>
    <property type="match status" value="1"/>
</dbReference>
<dbReference type="InterPro" id="IPR032466">
    <property type="entry name" value="Metal_Hydrolase"/>
</dbReference>
<accession>A0A9W4CFQ3</accession>
<dbReference type="InterPro" id="IPR004722">
    <property type="entry name" value="DHOase"/>
</dbReference>
<organism evidence="3 4">
    <name type="scientific">Planktothrix pseudagardhii</name>
    <dbReference type="NCBI Taxonomy" id="132604"/>
    <lineage>
        <taxon>Bacteria</taxon>
        <taxon>Bacillati</taxon>
        <taxon>Cyanobacteriota</taxon>
        <taxon>Cyanophyceae</taxon>
        <taxon>Oscillatoriophycideae</taxon>
        <taxon>Oscillatoriales</taxon>
        <taxon>Microcoleaceae</taxon>
        <taxon>Planktothrix</taxon>
    </lineage>
</organism>
<gene>
    <name evidence="3" type="primary">pyrC</name>
    <name evidence="3" type="ORF">NO713_00754</name>
</gene>
<dbReference type="GO" id="GO:0005737">
    <property type="term" value="C:cytoplasm"/>
    <property type="evidence" value="ECO:0007669"/>
    <property type="project" value="TreeGrafter"/>
</dbReference>
<dbReference type="GO" id="GO:0004151">
    <property type="term" value="F:dihydroorotase activity"/>
    <property type="evidence" value="ECO:0007669"/>
    <property type="project" value="UniProtKB-EC"/>
</dbReference>
<dbReference type="InterPro" id="IPR050138">
    <property type="entry name" value="DHOase/Allantoinase_Hydrolase"/>
</dbReference>
<dbReference type="AlphaFoldDB" id="A0A9W4CFQ3"/>
<sequence>MARLYQLSVISYRFNCFILNMNCQLLKQVRVIDPVSKRDQIADVLVMDGYIKTIEFYINDYPENTHIINSEGLILGPGLVDLYSHSGEPGFEERETLNTLLNASAAGGFTRLAILPNTIPAIDNPATVTLLKERSRKVSINSGFSLPNLHFWGAFTQEVASQNMTEFSELANAGVVGFADGQPLQNLALLRRILEYLKPLNKPLAFYPCDHTLVVNGVMREGNDSILSGLPGIPDYAETAALAAILELVEVTQTPIHIMRVSTARSVELIAQAKARNLPITASTTWMHLLLNTTSINRIWNQPLEDAETLENLTVVNSIPLPYDPNLRLDPPLGNPADQQALIQGIETGVIDAIAIDHTPYSYEEKTVAFSDAPPGAIGLELALPLLWKTFVESGQWSALDLWRVLSSQPALCLQQTPPSIQPDQPTEMILFDPQQPWIVNANTLKSRSINTPWAGQKITGRVIQSWSPQTTK</sequence>
<dbReference type="GO" id="GO:0004038">
    <property type="term" value="F:allantoinase activity"/>
    <property type="evidence" value="ECO:0007669"/>
    <property type="project" value="TreeGrafter"/>
</dbReference>
<dbReference type="EMBL" id="LR882967">
    <property type="protein sequence ID" value="CAD5922495.1"/>
    <property type="molecule type" value="Genomic_DNA"/>
</dbReference>
<name>A0A9W4CFQ3_9CYAN</name>
<dbReference type="GO" id="GO:0046872">
    <property type="term" value="F:metal ion binding"/>
    <property type="evidence" value="ECO:0007669"/>
    <property type="project" value="InterPro"/>
</dbReference>
<dbReference type="PANTHER" id="PTHR43668">
    <property type="entry name" value="ALLANTOINASE"/>
    <property type="match status" value="1"/>
</dbReference>
<keyword evidence="1" id="KW-0665">Pyrimidine biosynthesis</keyword>
<evidence type="ECO:0000313" key="4">
    <source>
        <dbReference type="Proteomes" id="UP001153719"/>
    </source>
</evidence>
<dbReference type="PANTHER" id="PTHR43668:SF2">
    <property type="entry name" value="ALLANTOINASE"/>
    <property type="match status" value="1"/>
</dbReference>
<dbReference type="SUPFAM" id="SSF51338">
    <property type="entry name" value="Composite domain of metallo-dependent hydrolases"/>
    <property type="match status" value="1"/>
</dbReference>
<dbReference type="Proteomes" id="UP001153719">
    <property type="component" value="Chromosome"/>
</dbReference>
<keyword evidence="3" id="KW-0378">Hydrolase</keyword>
<dbReference type="InterPro" id="IPR011059">
    <property type="entry name" value="Metal-dep_hydrolase_composite"/>
</dbReference>
<dbReference type="CDD" id="cd01317">
    <property type="entry name" value="DHOase_IIa"/>
    <property type="match status" value="1"/>
</dbReference>
<dbReference type="SUPFAM" id="SSF51556">
    <property type="entry name" value="Metallo-dependent hydrolases"/>
    <property type="match status" value="1"/>
</dbReference>
<reference evidence="3" key="1">
    <citation type="submission" date="2020-09" db="EMBL/GenBank/DDBJ databases">
        <authorList>
            <person name="Blom J."/>
        </authorList>
    </citation>
    <scope>NUCLEOTIDE SEQUENCE</scope>
    <source>
        <strain evidence="3">No.713</strain>
    </source>
</reference>
<evidence type="ECO:0000259" key="2">
    <source>
        <dbReference type="Pfam" id="PF12890"/>
    </source>
</evidence>
<dbReference type="GO" id="GO:0006145">
    <property type="term" value="P:purine nucleobase catabolic process"/>
    <property type="evidence" value="ECO:0007669"/>
    <property type="project" value="TreeGrafter"/>
</dbReference>
<dbReference type="EC" id="3.5.2.3" evidence="3"/>
<dbReference type="Pfam" id="PF12890">
    <property type="entry name" value="DHOase"/>
    <property type="match status" value="1"/>
</dbReference>
<dbReference type="GO" id="GO:0006221">
    <property type="term" value="P:pyrimidine nucleotide biosynthetic process"/>
    <property type="evidence" value="ECO:0007669"/>
    <property type="project" value="UniProtKB-KW"/>
</dbReference>
<protein>
    <submittedName>
        <fullName evidence="3">Dihydroorotase</fullName>
        <ecNumber evidence="3">3.5.2.3</ecNumber>
    </submittedName>
</protein>
<evidence type="ECO:0000256" key="1">
    <source>
        <dbReference type="ARBA" id="ARBA00022975"/>
    </source>
</evidence>
<dbReference type="Gene3D" id="2.30.40.10">
    <property type="entry name" value="Urease, subunit C, domain 1"/>
    <property type="match status" value="1"/>
</dbReference>
<dbReference type="InterPro" id="IPR024403">
    <property type="entry name" value="DHOase_cat"/>
</dbReference>
<dbReference type="KEGG" id="ppsu:NO713_00754"/>
<evidence type="ECO:0000313" key="3">
    <source>
        <dbReference type="EMBL" id="CAD5922495.1"/>
    </source>
</evidence>
<proteinExistence type="predicted"/>
<dbReference type="NCBIfam" id="NF005614">
    <property type="entry name" value="PRK07369.1"/>
    <property type="match status" value="1"/>
</dbReference>
<feature type="domain" description="Dihydroorotase catalytic" evidence="2">
    <location>
        <begin position="74"/>
        <end position="263"/>
    </location>
</feature>